<dbReference type="RefSeq" id="WP_074296056.1">
    <property type="nucleotide sequence ID" value="NZ_FSRU01000001.1"/>
</dbReference>
<dbReference type="InterPro" id="IPR036291">
    <property type="entry name" value="NAD(P)-bd_dom_sf"/>
</dbReference>
<dbReference type="AlphaFoldDB" id="A0A1N6IZA8"/>
<proteinExistence type="predicted"/>
<dbReference type="SUPFAM" id="SSF51735">
    <property type="entry name" value="NAD(P)-binding Rossmann-fold domains"/>
    <property type="match status" value="1"/>
</dbReference>
<keyword evidence="3" id="KW-1185">Reference proteome</keyword>
<protein>
    <submittedName>
        <fullName evidence="2">NAD(P)H dehydrogenase (Quinone)</fullName>
    </submittedName>
</protein>
<dbReference type="InterPro" id="IPR008030">
    <property type="entry name" value="NmrA-like"/>
</dbReference>
<dbReference type="PANTHER" id="PTHR47129">
    <property type="entry name" value="QUINONE OXIDOREDUCTASE 2"/>
    <property type="match status" value="1"/>
</dbReference>
<reference evidence="2 3" key="1">
    <citation type="submission" date="2016-11" db="EMBL/GenBank/DDBJ databases">
        <authorList>
            <person name="Jaros S."/>
            <person name="Januszkiewicz K."/>
            <person name="Wedrychowicz H."/>
        </authorList>
    </citation>
    <scope>NUCLEOTIDE SEQUENCE [LARGE SCALE GENOMIC DNA]</scope>
    <source>
        <strain evidence="2 3">GAS95</strain>
    </source>
</reference>
<dbReference type="Gene3D" id="3.90.25.10">
    <property type="entry name" value="UDP-galactose 4-epimerase, domain 1"/>
    <property type="match status" value="1"/>
</dbReference>
<gene>
    <name evidence="2" type="ORF">SAMN05444165_2635</name>
</gene>
<dbReference type="InterPro" id="IPR052718">
    <property type="entry name" value="NmrA-type_oxidoreductase"/>
</dbReference>
<evidence type="ECO:0000313" key="3">
    <source>
        <dbReference type="Proteomes" id="UP000185151"/>
    </source>
</evidence>
<evidence type="ECO:0000313" key="2">
    <source>
        <dbReference type="EMBL" id="SIO37331.1"/>
    </source>
</evidence>
<sequence>MNDSIFVTGAAGQLGQLVIKHLLARGVAPSRIVAGTRSPEKLAGLAAAGIEVRKADFEDLHGLTEAFNGAGTVLIISTDALDGTDTRLQQHRNAVAAAVAADVKRLAYTSQPNPASSLLTFSPDHLGTEQAIKATGLPYVIFRNSWYHENLLRSLPNALKSGQWHSAAEGGRTSYVGREDIAEAIAAALTTSTLESRTYTLTGSEALSTEEVARLASQATGQPISVVHVTDGQLATGLKAAGVPEIFVSVLVSAEAETRAGNLSIVTDHVESLIGRTPKRLAEYLKEAKAAFGA</sequence>
<accession>A0A1N6IZA8</accession>
<feature type="domain" description="NmrA-like" evidence="1">
    <location>
        <begin position="2"/>
        <end position="252"/>
    </location>
</feature>
<name>A0A1N6IZA8_9BURK</name>
<dbReference type="PANTHER" id="PTHR47129:SF1">
    <property type="entry name" value="NMRA-LIKE DOMAIN-CONTAINING PROTEIN"/>
    <property type="match status" value="1"/>
</dbReference>
<evidence type="ECO:0000259" key="1">
    <source>
        <dbReference type="Pfam" id="PF05368"/>
    </source>
</evidence>
<dbReference type="OrthoDB" id="5510591at2"/>
<dbReference type="Pfam" id="PF05368">
    <property type="entry name" value="NmrA"/>
    <property type="match status" value="1"/>
</dbReference>
<organism evidence="2 3">
    <name type="scientific">Paraburkholderia phenazinium</name>
    <dbReference type="NCBI Taxonomy" id="60549"/>
    <lineage>
        <taxon>Bacteria</taxon>
        <taxon>Pseudomonadati</taxon>
        <taxon>Pseudomonadota</taxon>
        <taxon>Betaproteobacteria</taxon>
        <taxon>Burkholderiales</taxon>
        <taxon>Burkholderiaceae</taxon>
        <taxon>Paraburkholderia</taxon>
    </lineage>
</organism>
<dbReference type="Gene3D" id="3.40.50.720">
    <property type="entry name" value="NAD(P)-binding Rossmann-like Domain"/>
    <property type="match status" value="1"/>
</dbReference>
<dbReference type="Proteomes" id="UP000185151">
    <property type="component" value="Unassembled WGS sequence"/>
</dbReference>
<dbReference type="EMBL" id="FSRU01000001">
    <property type="protein sequence ID" value="SIO37331.1"/>
    <property type="molecule type" value="Genomic_DNA"/>
</dbReference>